<dbReference type="RefSeq" id="WP_133944322.1">
    <property type="nucleotide sequence ID" value="NZ_SOEO01000002.1"/>
</dbReference>
<comment type="caution">
    <text evidence="1">The sequence shown here is derived from an EMBL/GenBank/DDBJ whole genome shotgun (WGS) entry which is preliminary data.</text>
</comment>
<evidence type="ECO:0000313" key="2">
    <source>
        <dbReference type="Proteomes" id="UP000295313"/>
    </source>
</evidence>
<reference evidence="1 2" key="1">
    <citation type="submission" date="2019-03" db="EMBL/GenBank/DDBJ databases">
        <title>Genomic Encyclopedia of Type Strains, Phase III (KMG-III): the genomes of soil and plant-associated and newly described type strains.</title>
        <authorList>
            <person name="Whitman W."/>
        </authorList>
    </citation>
    <scope>NUCLEOTIDE SEQUENCE [LARGE SCALE GENOMIC DNA]</scope>
    <source>
        <strain evidence="1 2">CGMCC 1.12802</strain>
    </source>
</reference>
<proteinExistence type="predicted"/>
<dbReference type="OrthoDB" id="982449at2"/>
<organism evidence="1 2">
    <name type="scientific">Epilithonimonas xixisoli</name>
    <dbReference type="NCBI Taxonomy" id="1476462"/>
    <lineage>
        <taxon>Bacteria</taxon>
        <taxon>Pseudomonadati</taxon>
        <taxon>Bacteroidota</taxon>
        <taxon>Flavobacteriia</taxon>
        <taxon>Flavobacteriales</taxon>
        <taxon>Weeksellaceae</taxon>
        <taxon>Chryseobacterium group</taxon>
        <taxon>Epilithonimonas</taxon>
    </lineage>
</organism>
<dbReference type="Proteomes" id="UP000295313">
    <property type="component" value="Unassembled WGS sequence"/>
</dbReference>
<dbReference type="EMBL" id="SOEO01000002">
    <property type="protein sequence ID" value="TDX84302.1"/>
    <property type="molecule type" value="Genomic_DNA"/>
</dbReference>
<sequence length="206" mass="24439">MKKILFVFLIFSFATLWSQKSDQSIIKEDTSQFMTKFQNKDYDGILDMTHPAIFEKFDKETLKGLFQKMLEDNEEFQMEIIDTDKLTFEVSEVMKTKDTKYAFVTHPMKMKMTFKNQKFDDSQKEMMVNMMEVQGMKTKFLNENSLEMSKQSMMIAMNDASTKNQWKYLNYDETNPLYVSVVPVEIMKKAKSYYADFLIKNKENAN</sequence>
<keyword evidence="2" id="KW-1185">Reference proteome</keyword>
<accession>A0A4R8I5X8</accession>
<dbReference type="AlphaFoldDB" id="A0A4R8I5X8"/>
<gene>
    <name evidence="1" type="ORF">B0I22_1914</name>
</gene>
<protein>
    <submittedName>
        <fullName evidence="1">Uncharacterized protein</fullName>
    </submittedName>
</protein>
<evidence type="ECO:0000313" key="1">
    <source>
        <dbReference type="EMBL" id="TDX84302.1"/>
    </source>
</evidence>
<name>A0A4R8I5X8_9FLAO</name>